<keyword evidence="3" id="KW-0805">Transcription regulation</keyword>
<reference evidence="7 8" key="2">
    <citation type="submission" date="2020-08" db="EMBL/GenBank/DDBJ databases">
        <title>Stappia taiwanensis sp. nov., isolated from a coastal thermal spring.</title>
        <authorList>
            <person name="Kampfer P."/>
        </authorList>
    </citation>
    <scope>NUCLEOTIDE SEQUENCE [LARGE SCALE GENOMIC DNA]</scope>
    <source>
        <strain evidence="7 8">DSM 23284</strain>
    </source>
</reference>
<sequence>MTIFRNFDAQDGPLTARRIETFLRGQIEAGVLSSGAKLPPIRETAWQIGCAPGTVARAYRALVVAGLAHGEVGRGTFIGSGGQADPFPMRAPPPEAVADFSVNSFQMEDASGLLAEALHRSAARVASGALSLTYQGLEGGRENREAVVPLISRWRSGVTAEDIVVASGAQSLLSAAFLALRDPGAGVACDALTYPGVIAAAVATGTKLHPVRMDAQGMCPEALDALCRKVPVSQVFLMPAVQNPTGGAMPDARRSALAESAARHRLTVLEDQVYGFLEEPGRTGFSDLIPERTLLMFSLSKCVAPALRVGYAAGPAAMIRRLASAQNALQMMVSPVLTDAANWILGLPAFEERLARLREGSARRADYVAERLPGLVPDRLSRGVAWLSLPEGWTEDGFCAEAEALGVRVSPGRLFAADARTAPGAVRLCLASVPDETRFRAAIDRIAGLCQRPGTRSEFAP</sequence>
<dbReference type="PROSITE" id="PS50949">
    <property type="entry name" value="HTH_GNTR"/>
    <property type="match status" value="1"/>
</dbReference>
<dbReference type="CDD" id="cd00609">
    <property type="entry name" value="AAT_like"/>
    <property type="match status" value="1"/>
</dbReference>
<keyword evidence="7" id="KW-0808">Transferase</keyword>
<reference evidence="7 8" key="1">
    <citation type="submission" date="2020-07" db="EMBL/GenBank/DDBJ databases">
        <authorList>
            <person name="Li M."/>
        </authorList>
    </citation>
    <scope>NUCLEOTIDE SEQUENCE [LARGE SCALE GENOMIC DNA]</scope>
    <source>
        <strain evidence="7 8">DSM 23284</strain>
    </source>
</reference>
<dbReference type="InterPro" id="IPR004839">
    <property type="entry name" value="Aminotransferase_I/II_large"/>
</dbReference>
<feature type="domain" description="HTH gntR-type" evidence="6">
    <location>
        <begin position="13"/>
        <end position="81"/>
    </location>
</feature>
<dbReference type="PANTHER" id="PTHR46577:SF1">
    <property type="entry name" value="HTH-TYPE TRANSCRIPTIONAL REGULATORY PROTEIN GABR"/>
    <property type="match status" value="1"/>
</dbReference>
<protein>
    <submittedName>
        <fullName evidence="7">PLP-dependent aminotransferase family protein</fullName>
    </submittedName>
</protein>
<evidence type="ECO:0000256" key="3">
    <source>
        <dbReference type="ARBA" id="ARBA00023015"/>
    </source>
</evidence>
<accession>A0A838XT61</accession>
<name>A0A838XT61_9HYPH</name>
<evidence type="ECO:0000256" key="5">
    <source>
        <dbReference type="ARBA" id="ARBA00023163"/>
    </source>
</evidence>
<dbReference type="InterPro" id="IPR015424">
    <property type="entry name" value="PyrdxlP-dep_Trfase"/>
</dbReference>
<keyword evidence="8" id="KW-1185">Reference proteome</keyword>
<keyword evidence="4" id="KW-0238">DNA-binding</keyword>
<evidence type="ECO:0000313" key="7">
    <source>
        <dbReference type="EMBL" id="MBA4610203.1"/>
    </source>
</evidence>
<keyword evidence="2" id="KW-0663">Pyridoxal phosphate</keyword>
<dbReference type="InterPro" id="IPR000524">
    <property type="entry name" value="Tscrpt_reg_HTH_GntR"/>
</dbReference>
<dbReference type="SUPFAM" id="SSF53383">
    <property type="entry name" value="PLP-dependent transferases"/>
    <property type="match status" value="1"/>
</dbReference>
<dbReference type="GO" id="GO:0003700">
    <property type="term" value="F:DNA-binding transcription factor activity"/>
    <property type="evidence" value="ECO:0007669"/>
    <property type="project" value="InterPro"/>
</dbReference>
<dbReference type="GO" id="GO:0030170">
    <property type="term" value="F:pyridoxal phosphate binding"/>
    <property type="evidence" value="ECO:0007669"/>
    <property type="project" value="InterPro"/>
</dbReference>
<keyword evidence="7" id="KW-0032">Aminotransferase</keyword>
<comment type="similarity">
    <text evidence="1">In the C-terminal section; belongs to the class-I pyridoxal-phosphate-dependent aminotransferase family.</text>
</comment>
<proteinExistence type="inferred from homology"/>
<evidence type="ECO:0000256" key="4">
    <source>
        <dbReference type="ARBA" id="ARBA00023125"/>
    </source>
</evidence>
<organism evidence="7 8">
    <name type="scientific">Stappia taiwanensis</name>
    <dbReference type="NCBI Taxonomy" id="992267"/>
    <lineage>
        <taxon>Bacteria</taxon>
        <taxon>Pseudomonadati</taxon>
        <taxon>Pseudomonadota</taxon>
        <taxon>Alphaproteobacteria</taxon>
        <taxon>Hyphomicrobiales</taxon>
        <taxon>Stappiaceae</taxon>
        <taxon>Stappia</taxon>
    </lineage>
</organism>
<dbReference type="GO" id="GO:0003677">
    <property type="term" value="F:DNA binding"/>
    <property type="evidence" value="ECO:0007669"/>
    <property type="project" value="UniProtKB-KW"/>
</dbReference>
<dbReference type="InterPro" id="IPR036390">
    <property type="entry name" value="WH_DNA-bd_sf"/>
</dbReference>
<dbReference type="InterPro" id="IPR015422">
    <property type="entry name" value="PyrdxlP-dep_Trfase_small"/>
</dbReference>
<evidence type="ECO:0000256" key="2">
    <source>
        <dbReference type="ARBA" id="ARBA00022898"/>
    </source>
</evidence>
<dbReference type="Proteomes" id="UP000559404">
    <property type="component" value="Unassembled WGS sequence"/>
</dbReference>
<dbReference type="AlphaFoldDB" id="A0A838XT61"/>
<dbReference type="Pfam" id="PF00155">
    <property type="entry name" value="Aminotran_1_2"/>
    <property type="match status" value="1"/>
</dbReference>
<comment type="caution">
    <text evidence="7">The sequence shown here is derived from an EMBL/GenBank/DDBJ whole genome shotgun (WGS) entry which is preliminary data.</text>
</comment>
<dbReference type="RefSeq" id="WP_181758392.1">
    <property type="nucleotide sequence ID" value="NZ_BMCR01000001.1"/>
</dbReference>
<gene>
    <name evidence="7" type="ORF">H1W37_00955</name>
</gene>
<keyword evidence="5" id="KW-0804">Transcription</keyword>
<dbReference type="InterPro" id="IPR036388">
    <property type="entry name" value="WH-like_DNA-bd_sf"/>
</dbReference>
<dbReference type="SMART" id="SM00345">
    <property type="entry name" value="HTH_GNTR"/>
    <property type="match status" value="1"/>
</dbReference>
<dbReference type="Gene3D" id="1.10.10.10">
    <property type="entry name" value="Winged helix-like DNA-binding domain superfamily/Winged helix DNA-binding domain"/>
    <property type="match status" value="1"/>
</dbReference>
<dbReference type="InterPro" id="IPR051446">
    <property type="entry name" value="HTH_trans_reg/aminotransferase"/>
</dbReference>
<evidence type="ECO:0000256" key="1">
    <source>
        <dbReference type="ARBA" id="ARBA00005384"/>
    </source>
</evidence>
<dbReference type="SUPFAM" id="SSF46785">
    <property type="entry name" value="Winged helix' DNA-binding domain"/>
    <property type="match status" value="1"/>
</dbReference>
<dbReference type="Gene3D" id="3.90.1150.10">
    <property type="entry name" value="Aspartate Aminotransferase, domain 1"/>
    <property type="match status" value="1"/>
</dbReference>
<dbReference type="EMBL" id="JACEON010000001">
    <property type="protein sequence ID" value="MBA4610203.1"/>
    <property type="molecule type" value="Genomic_DNA"/>
</dbReference>
<dbReference type="PANTHER" id="PTHR46577">
    <property type="entry name" value="HTH-TYPE TRANSCRIPTIONAL REGULATORY PROTEIN GABR"/>
    <property type="match status" value="1"/>
</dbReference>
<dbReference type="Pfam" id="PF00392">
    <property type="entry name" value="GntR"/>
    <property type="match status" value="1"/>
</dbReference>
<dbReference type="InterPro" id="IPR015421">
    <property type="entry name" value="PyrdxlP-dep_Trfase_major"/>
</dbReference>
<evidence type="ECO:0000313" key="8">
    <source>
        <dbReference type="Proteomes" id="UP000559404"/>
    </source>
</evidence>
<dbReference type="Gene3D" id="3.40.640.10">
    <property type="entry name" value="Type I PLP-dependent aspartate aminotransferase-like (Major domain)"/>
    <property type="match status" value="1"/>
</dbReference>
<evidence type="ECO:0000259" key="6">
    <source>
        <dbReference type="PROSITE" id="PS50949"/>
    </source>
</evidence>
<dbReference type="GO" id="GO:0008483">
    <property type="term" value="F:transaminase activity"/>
    <property type="evidence" value="ECO:0007669"/>
    <property type="project" value="UniProtKB-KW"/>
</dbReference>